<sequence>MRLTAGSNPSHAPNLSPPIVAQFARLPEDILHHHAGYNGGTSDTSLSLAFQGPNYPRGSLPNVAYISSTEHKTAAAHTATSQPKLRDQHPNKKRRIFDEEKPENTEKPRRNPKQVQAEVNCKDRKTFAFNLLDTGLEKILEGECAVPEFMADRLNLATETLVDLDQQVKLRDRIIELYMQLDSRLTEKARLLEAIAQARAERESILLGKLMAS</sequence>
<reference evidence="2 3" key="1">
    <citation type="journal article" date="2016" name="Mol. Biol. Evol.">
        <title>Comparative Genomics of Early-Diverging Mushroom-Forming Fungi Provides Insights into the Origins of Lignocellulose Decay Capabilities.</title>
        <authorList>
            <person name="Nagy L.G."/>
            <person name="Riley R."/>
            <person name="Tritt A."/>
            <person name="Adam C."/>
            <person name="Daum C."/>
            <person name="Floudas D."/>
            <person name="Sun H."/>
            <person name="Yadav J.S."/>
            <person name="Pangilinan J."/>
            <person name="Larsson K.H."/>
            <person name="Matsuura K."/>
            <person name="Barry K."/>
            <person name="Labutti K."/>
            <person name="Kuo R."/>
            <person name="Ohm R.A."/>
            <person name="Bhattacharya S.S."/>
            <person name="Shirouzu T."/>
            <person name="Yoshinaga Y."/>
            <person name="Martin F.M."/>
            <person name="Grigoriev I.V."/>
            <person name="Hibbett D.S."/>
        </authorList>
    </citation>
    <scope>NUCLEOTIDE SEQUENCE [LARGE SCALE GENOMIC DNA]</scope>
    <source>
        <strain evidence="2 3">HHB9708</strain>
    </source>
</reference>
<feature type="non-terminal residue" evidence="2">
    <location>
        <position position="213"/>
    </location>
</feature>
<feature type="compositionally biased region" description="Basic and acidic residues" evidence="1">
    <location>
        <begin position="84"/>
        <end position="109"/>
    </location>
</feature>
<dbReference type="AlphaFoldDB" id="A0A164XWW6"/>
<name>A0A164XWW6_9AGAM</name>
<evidence type="ECO:0000256" key="1">
    <source>
        <dbReference type="SAM" id="MobiDB-lite"/>
    </source>
</evidence>
<dbReference type="Proteomes" id="UP000076722">
    <property type="component" value="Unassembled WGS sequence"/>
</dbReference>
<protein>
    <submittedName>
        <fullName evidence="2">Uncharacterized protein</fullName>
    </submittedName>
</protein>
<organism evidence="2 3">
    <name type="scientific">Sistotremastrum niveocremeum HHB9708</name>
    <dbReference type="NCBI Taxonomy" id="1314777"/>
    <lineage>
        <taxon>Eukaryota</taxon>
        <taxon>Fungi</taxon>
        <taxon>Dikarya</taxon>
        <taxon>Basidiomycota</taxon>
        <taxon>Agaricomycotina</taxon>
        <taxon>Agaricomycetes</taxon>
        <taxon>Sistotremastrales</taxon>
        <taxon>Sistotremastraceae</taxon>
        <taxon>Sertulicium</taxon>
        <taxon>Sertulicium niveocremeum</taxon>
    </lineage>
</organism>
<accession>A0A164XWW6</accession>
<keyword evidence="3" id="KW-1185">Reference proteome</keyword>
<feature type="region of interest" description="Disordered" evidence="1">
    <location>
        <begin position="71"/>
        <end position="114"/>
    </location>
</feature>
<dbReference type="EMBL" id="KV419399">
    <property type="protein sequence ID" value="KZS96372.1"/>
    <property type="molecule type" value="Genomic_DNA"/>
</dbReference>
<evidence type="ECO:0000313" key="3">
    <source>
        <dbReference type="Proteomes" id="UP000076722"/>
    </source>
</evidence>
<proteinExistence type="predicted"/>
<evidence type="ECO:0000313" key="2">
    <source>
        <dbReference type="EMBL" id="KZS96372.1"/>
    </source>
</evidence>
<gene>
    <name evidence="2" type="ORF">SISNIDRAFT_451059</name>
</gene>